<keyword evidence="2" id="KW-0238">DNA-binding</keyword>
<evidence type="ECO:0000256" key="1">
    <source>
        <dbReference type="ARBA" id="ARBA00023015"/>
    </source>
</evidence>
<dbReference type="SUPFAM" id="SSF46689">
    <property type="entry name" value="Homeodomain-like"/>
    <property type="match status" value="2"/>
</dbReference>
<dbReference type="Proteomes" id="UP000297475">
    <property type="component" value="Unassembled WGS sequence"/>
</dbReference>
<dbReference type="InterPro" id="IPR018060">
    <property type="entry name" value="HTH_AraC"/>
</dbReference>
<dbReference type="SUPFAM" id="SSF51215">
    <property type="entry name" value="Regulatory protein AraC"/>
    <property type="match status" value="1"/>
</dbReference>
<comment type="caution">
    <text evidence="5">The sequence shown here is derived from an EMBL/GenBank/DDBJ whole genome shotgun (WGS) entry which is preliminary data.</text>
</comment>
<sequence>MTDHATARSALDTLLGMVDLRCTVYHNQQLCGNWELAEHEIGQTCFHLVSHGECELSWGGRHWSLAKGDLVLFPAEQPHQLRTLEPQERPMQTFGMEQPLQSGHTGLLCASVTFAHQASRALLEALPEMTLLRRDPGNDPWLNPLLQQVLWESQHPAPGQAAVLDQLAELIFMQAIRHQRTDDATPAGLLGALRDPGLARAMTRFQARPEHPWTLSELAAEAAMSRSRFANHFRRISGWTPARYMAWWRMQLAWTHLSRGTSVLATALQVGYQSEAAFSRAFRATFGVSAGAVRRQLNTV</sequence>
<keyword evidence="1" id="KW-0805">Transcription regulation</keyword>
<dbReference type="Gene3D" id="2.60.120.10">
    <property type="entry name" value="Jelly Rolls"/>
    <property type="match status" value="1"/>
</dbReference>
<protein>
    <submittedName>
        <fullName evidence="5">AraC family transcriptional regulator</fullName>
    </submittedName>
</protein>
<dbReference type="OrthoDB" id="9783876at2"/>
<reference evidence="5 6" key="1">
    <citation type="submission" date="2019-04" db="EMBL/GenBank/DDBJ databases">
        <title>Natronospirillum operosus gen. nov., sp. nov., a haloalkaliphilic satellite isolated from decaying biomass of laboratory culture of cyanobacterium Geitlerinema sp. and proposal of Natronospirillaceae fam. nov. and Saccharospirillaceae fam. nov.</title>
        <authorList>
            <person name="Kevbrin V."/>
            <person name="Boltyanskaya Y."/>
            <person name="Koziaeva V."/>
            <person name="Grouzdev D.S."/>
            <person name="Park M."/>
            <person name="Cho J."/>
        </authorList>
    </citation>
    <scope>NUCLEOTIDE SEQUENCE [LARGE SCALE GENOMIC DNA]</scope>
    <source>
        <strain evidence="5 6">G-116</strain>
    </source>
</reference>
<name>A0A4Z0W696_9GAMM</name>
<dbReference type="AlphaFoldDB" id="A0A4Z0W696"/>
<evidence type="ECO:0000313" key="6">
    <source>
        <dbReference type="Proteomes" id="UP000297475"/>
    </source>
</evidence>
<feature type="domain" description="HTH araC/xylS-type" evidence="4">
    <location>
        <begin position="199"/>
        <end position="296"/>
    </location>
</feature>
<evidence type="ECO:0000259" key="4">
    <source>
        <dbReference type="PROSITE" id="PS01124"/>
    </source>
</evidence>
<dbReference type="Pfam" id="PF12852">
    <property type="entry name" value="Cupin_6"/>
    <property type="match status" value="1"/>
</dbReference>
<dbReference type="EMBL" id="SRMF01000003">
    <property type="protein sequence ID" value="TGG93314.1"/>
    <property type="molecule type" value="Genomic_DNA"/>
</dbReference>
<dbReference type="PROSITE" id="PS01124">
    <property type="entry name" value="HTH_ARAC_FAMILY_2"/>
    <property type="match status" value="1"/>
</dbReference>
<keyword evidence="3" id="KW-0804">Transcription</keyword>
<dbReference type="InterPro" id="IPR014710">
    <property type="entry name" value="RmlC-like_jellyroll"/>
</dbReference>
<keyword evidence="6" id="KW-1185">Reference proteome</keyword>
<dbReference type="GO" id="GO:0003700">
    <property type="term" value="F:DNA-binding transcription factor activity"/>
    <property type="evidence" value="ECO:0007669"/>
    <property type="project" value="InterPro"/>
</dbReference>
<organism evidence="5 6">
    <name type="scientific">Natronospirillum operosum</name>
    <dbReference type="NCBI Taxonomy" id="2759953"/>
    <lineage>
        <taxon>Bacteria</taxon>
        <taxon>Pseudomonadati</taxon>
        <taxon>Pseudomonadota</taxon>
        <taxon>Gammaproteobacteria</taxon>
        <taxon>Oceanospirillales</taxon>
        <taxon>Natronospirillaceae</taxon>
        <taxon>Natronospirillum</taxon>
    </lineage>
</organism>
<evidence type="ECO:0000313" key="5">
    <source>
        <dbReference type="EMBL" id="TGG93314.1"/>
    </source>
</evidence>
<dbReference type="PANTHER" id="PTHR46796">
    <property type="entry name" value="HTH-TYPE TRANSCRIPTIONAL ACTIVATOR RHAS-RELATED"/>
    <property type="match status" value="1"/>
</dbReference>
<dbReference type="InterPro" id="IPR037923">
    <property type="entry name" value="HTH-like"/>
</dbReference>
<proteinExistence type="predicted"/>
<dbReference type="Pfam" id="PF12833">
    <property type="entry name" value="HTH_18"/>
    <property type="match status" value="1"/>
</dbReference>
<accession>A0A4Z0W696</accession>
<evidence type="ECO:0000256" key="2">
    <source>
        <dbReference type="ARBA" id="ARBA00023125"/>
    </source>
</evidence>
<evidence type="ECO:0000256" key="3">
    <source>
        <dbReference type="ARBA" id="ARBA00023163"/>
    </source>
</evidence>
<dbReference type="RefSeq" id="WP_135483023.1">
    <property type="nucleotide sequence ID" value="NZ_SRMF01000003.1"/>
</dbReference>
<dbReference type="InterPro" id="IPR032783">
    <property type="entry name" value="AraC_lig"/>
</dbReference>
<dbReference type="GO" id="GO:0043565">
    <property type="term" value="F:sequence-specific DNA binding"/>
    <property type="evidence" value="ECO:0007669"/>
    <property type="project" value="InterPro"/>
</dbReference>
<dbReference type="InterPro" id="IPR009057">
    <property type="entry name" value="Homeodomain-like_sf"/>
</dbReference>
<dbReference type="PANTHER" id="PTHR46796:SF7">
    <property type="entry name" value="ARAC FAMILY TRANSCRIPTIONAL REGULATOR"/>
    <property type="match status" value="1"/>
</dbReference>
<dbReference type="SMART" id="SM00342">
    <property type="entry name" value="HTH_ARAC"/>
    <property type="match status" value="1"/>
</dbReference>
<dbReference type="Gene3D" id="1.10.10.60">
    <property type="entry name" value="Homeodomain-like"/>
    <property type="match status" value="2"/>
</dbReference>
<dbReference type="InterPro" id="IPR050204">
    <property type="entry name" value="AraC_XylS_family_regulators"/>
</dbReference>
<gene>
    <name evidence="5" type="ORF">E4656_09670</name>
</gene>